<accession>A0ABS5K2G2</accession>
<name>A0ABS5K2G2_9BACT</name>
<dbReference type="EMBL" id="JAGUCO010000030">
    <property type="protein sequence ID" value="MBS2100861.1"/>
    <property type="molecule type" value="Genomic_DNA"/>
</dbReference>
<keyword evidence="2" id="KW-1185">Reference proteome</keyword>
<comment type="caution">
    <text evidence="1">The sequence shown here is derived from an EMBL/GenBank/DDBJ whole genome shotgun (WGS) entry which is preliminary data.</text>
</comment>
<reference evidence="1 2" key="1">
    <citation type="journal article" date="2015" name="Int. J. Syst. Evol. Microbiol.">
        <title>Carboxylicivirga linearis sp. nov., isolated from a sea cucumber culture pond.</title>
        <authorList>
            <person name="Wang F.Q."/>
            <person name="Zhou Y.X."/>
            <person name="Lin X.Z."/>
            <person name="Chen G.J."/>
            <person name="Du Z.J."/>
        </authorList>
    </citation>
    <scope>NUCLEOTIDE SEQUENCE [LARGE SCALE GENOMIC DNA]</scope>
    <source>
        <strain evidence="1 2">FB218</strain>
    </source>
</reference>
<evidence type="ECO:0008006" key="3">
    <source>
        <dbReference type="Google" id="ProtNLM"/>
    </source>
</evidence>
<proteinExistence type="predicted"/>
<organism evidence="1 2">
    <name type="scientific">Carboxylicivirga linearis</name>
    <dbReference type="NCBI Taxonomy" id="1628157"/>
    <lineage>
        <taxon>Bacteria</taxon>
        <taxon>Pseudomonadati</taxon>
        <taxon>Bacteroidota</taxon>
        <taxon>Bacteroidia</taxon>
        <taxon>Marinilabiliales</taxon>
        <taxon>Marinilabiliaceae</taxon>
        <taxon>Carboxylicivirga</taxon>
    </lineage>
</organism>
<protein>
    <recommendedName>
        <fullName evidence="3">Transposase</fullName>
    </recommendedName>
</protein>
<dbReference type="Proteomes" id="UP000708576">
    <property type="component" value="Unassembled WGS sequence"/>
</dbReference>
<gene>
    <name evidence="1" type="ORF">KEM10_21420</name>
</gene>
<evidence type="ECO:0000313" key="1">
    <source>
        <dbReference type="EMBL" id="MBS2100861.1"/>
    </source>
</evidence>
<sequence>MAVLSELDRFHQVQDVNNRIPDLGNKRAHLKAYAVRTCQTQAIQRKIWSGYA</sequence>
<evidence type="ECO:0000313" key="2">
    <source>
        <dbReference type="Proteomes" id="UP000708576"/>
    </source>
</evidence>